<feature type="compositionally biased region" description="Low complexity" evidence="1">
    <location>
        <begin position="103"/>
        <end position="123"/>
    </location>
</feature>
<gene>
    <name evidence="2" type="ORF">PCOR1329_LOCUS83737</name>
</gene>
<accession>A0ABN9Y9C2</accession>
<dbReference type="EMBL" id="CAUYUJ010022170">
    <property type="protein sequence ID" value="CAK0909283.1"/>
    <property type="molecule type" value="Genomic_DNA"/>
</dbReference>
<feature type="region of interest" description="Disordered" evidence="1">
    <location>
        <begin position="89"/>
        <end position="123"/>
    </location>
</feature>
<evidence type="ECO:0000313" key="3">
    <source>
        <dbReference type="Proteomes" id="UP001189429"/>
    </source>
</evidence>
<reference evidence="2" key="1">
    <citation type="submission" date="2023-10" db="EMBL/GenBank/DDBJ databases">
        <authorList>
            <person name="Chen Y."/>
            <person name="Shah S."/>
            <person name="Dougan E. K."/>
            <person name="Thang M."/>
            <person name="Chan C."/>
        </authorList>
    </citation>
    <scope>NUCLEOTIDE SEQUENCE [LARGE SCALE GENOMIC DNA]</scope>
</reference>
<sequence>MNFVKEYGADIPAPSDQGTSRSARQLAPFLREVHGPRGQNPFRHDLAVLAGFAAGLNSSTLATTSIITLAEQGPSAPCACDASAPPLGDSATAWLQPGSGRMAGSARDAPPATAAPWPDPASSDVLLSAPRADRIPLVTGGPTCREWLGNVDLDLFAEHRYAVYSNSVIEVAEGVKTHVVDSTLKCGKGGEFGTALNLDIFIVVWTKVIQDGAYLQNNWTVKADPDSVFFPDRLQAILSIYQEEDNGIYMNNCKFGLHGPIEVSAPARVTSLGKGYKQCRSHFEAKCNGDCMWGEDLFVDQCLWKVLGARRVSDFRLILEDHCDPPEDWQTCNDPVVAAFHPFKNVSSFTQCLQAGRANAPQAHSGGTNPLGDDEEPDEGYCPNDCHNAVEGEDCFKAVQWVMQVGVKDYPEWYAPLSRDSTAEQVQAHLHLKVEAC</sequence>
<evidence type="ECO:0000256" key="1">
    <source>
        <dbReference type="SAM" id="MobiDB-lite"/>
    </source>
</evidence>
<dbReference type="Proteomes" id="UP001189429">
    <property type="component" value="Unassembled WGS sequence"/>
</dbReference>
<feature type="region of interest" description="Disordered" evidence="1">
    <location>
        <begin position="1"/>
        <end position="21"/>
    </location>
</feature>
<name>A0ABN9Y9C2_9DINO</name>
<evidence type="ECO:0000313" key="2">
    <source>
        <dbReference type="EMBL" id="CAK0909283.1"/>
    </source>
</evidence>
<organism evidence="2 3">
    <name type="scientific">Prorocentrum cordatum</name>
    <dbReference type="NCBI Taxonomy" id="2364126"/>
    <lineage>
        <taxon>Eukaryota</taxon>
        <taxon>Sar</taxon>
        <taxon>Alveolata</taxon>
        <taxon>Dinophyceae</taxon>
        <taxon>Prorocentrales</taxon>
        <taxon>Prorocentraceae</taxon>
        <taxon>Prorocentrum</taxon>
    </lineage>
</organism>
<comment type="caution">
    <text evidence="2">The sequence shown here is derived from an EMBL/GenBank/DDBJ whole genome shotgun (WGS) entry which is preliminary data.</text>
</comment>
<proteinExistence type="predicted"/>
<keyword evidence="3" id="KW-1185">Reference proteome</keyword>
<protein>
    <submittedName>
        <fullName evidence="2">Uncharacterized protein</fullName>
    </submittedName>
</protein>